<evidence type="ECO:0000313" key="3">
    <source>
        <dbReference type="WBParaSite" id="HPBE_0000479801-mRNA-1"/>
    </source>
</evidence>
<gene>
    <name evidence="1" type="ORF">HPBE_LOCUS4799</name>
</gene>
<dbReference type="Proteomes" id="UP000050761">
    <property type="component" value="Unassembled WGS sequence"/>
</dbReference>
<keyword evidence="2" id="KW-1185">Reference proteome</keyword>
<reference evidence="1 2" key="1">
    <citation type="submission" date="2018-11" db="EMBL/GenBank/DDBJ databases">
        <authorList>
            <consortium name="Pathogen Informatics"/>
        </authorList>
    </citation>
    <scope>NUCLEOTIDE SEQUENCE [LARGE SCALE GENOMIC DNA]</scope>
</reference>
<proteinExistence type="predicted"/>
<reference evidence="3" key="2">
    <citation type="submission" date="2019-09" db="UniProtKB">
        <authorList>
            <consortium name="WormBaseParasite"/>
        </authorList>
    </citation>
    <scope>IDENTIFICATION</scope>
</reference>
<dbReference type="WBParaSite" id="HPBE_0000479801-mRNA-1">
    <property type="protein sequence ID" value="HPBE_0000479801-mRNA-1"/>
    <property type="gene ID" value="HPBE_0000479801"/>
</dbReference>
<evidence type="ECO:0000313" key="1">
    <source>
        <dbReference type="EMBL" id="VDO62411.1"/>
    </source>
</evidence>
<name>A0A3P7WN09_HELPZ</name>
<dbReference type="AlphaFoldDB" id="A0A3P7WN09"/>
<sequence>MVRGKRKNVAHDVDLFGLNAACDEEVALVQLGGRKLSKKQRRAMRKQCEDDCMWQTQELLLRNLSPSQQVVLLEGSHQPAVDVTESVSTQSYEGIWHLGVMKKKRILLDFTDVQRLTRFNICSNLVRLKNDPLKT</sequence>
<protein>
    <submittedName>
        <fullName evidence="3">DUF4780 domain-containing protein</fullName>
    </submittedName>
</protein>
<organism evidence="1">
    <name type="scientific">Heligmosomoides polygyrus</name>
    <name type="common">Parasitic roundworm</name>
    <dbReference type="NCBI Taxonomy" id="6339"/>
    <lineage>
        <taxon>Eukaryota</taxon>
        <taxon>Metazoa</taxon>
        <taxon>Ecdysozoa</taxon>
        <taxon>Nematoda</taxon>
        <taxon>Chromadorea</taxon>
        <taxon>Rhabditida</taxon>
        <taxon>Rhabditina</taxon>
        <taxon>Rhabditomorpha</taxon>
        <taxon>Strongyloidea</taxon>
        <taxon>Heligmosomidae</taxon>
        <taxon>Heligmosomoides</taxon>
    </lineage>
</organism>
<dbReference type="EMBL" id="UZAH01025365">
    <property type="protein sequence ID" value="VDO62411.1"/>
    <property type="molecule type" value="Genomic_DNA"/>
</dbReference>
<accession>A0A3P7WN09</accession>
<evidence type="ECO:0000313" key="2">
    <source>
        <dbReference type="Proteomes" id="UP000050761"/>
    </source>
</evidence>